<evidence type="ECO:0000256" key="5">
    <source>
        <dbReference type="ARBA" id="ARBA00022786"/>
    </source>
</evidence>
<dbReference type="PANTHER" id="PTHR11254">
    <property type="entry name" value="HECT DOMAIN UBIQUITIN-PROTEIN LIGASE"/>
    <property type="match status" value="1"/>
</dbReference>
<dbReference type="PANTHER" id="PTHR11254:SF424">
    <property type="entry name" value="E3 UBIQUITIN-PROTEIN LIGASE UPL5"/>
    <property type="match status" value="1"/>
</dbReference>
<dbReference type="EC" id="2.3.2.26" evidence="3"/>
<comment type="catalytic activity">
    <reaction evidence="1">
        <text>S-ubiquitinyl-[E2 ubiquitin-conjugating enzyme]-L-cysteine + [acceptor protein]-L-lysine = [E2 ubiquitin-conjugating enzyme]-L-cysteine + N(6)-ubiquitinyl-[acceptor protein]-L-lysine.</text>
        <dbReference type="EC" id="2.3.2.26"/>
    </reaction>
</comment>
<dbReference type="InterPro" id="IPR029071">
    <property type="entry name" value="Ubiquitin-like_domsf"/>
</dbReference>
<dbReference type="SUPFAM" id="SSF54236">
    <property type="entry name" value="Ubiquitin-like"/>
    <property type="match status" value="1"/>
</dbReference>
<evidence type="ECO:0000313" key="10">
    <source>
        <dbReference type="Proteomes" id="UP001632038"/>
    </source>
</evidence>
<comment type="caution">
    <text evidence="9">The sequence shown here is derived from an EMBL/GenBank/DDBJ whole genome shotgun (WGS) entry which is preliminary data.</text>
</comment>
<dbReference type="EMBL" id="JAVIJP010000016">
    <property type="protein sequence ID" value="KAL3643334.1"/>
    <property type="molecule type" value="Genomic_DNA"/>
</dbReference>
<dbReference type="SUPFAM" id="SSF56204">
    <property type="entry name" value="Hect, E3 ligase catalytic domain"/>
    <property type="match status" value="1"/>
</dbReference>
<dbReference type="GO" id="GO:0061630">
    <property type="term" value="F:ubiquitin protein ligase activity"/>
    <property type="evidence" value="ECO:0007669"/>
    <property type="project" value="UniProtKB-EC"/>
</dbReference>
<evidence type="ECO:0000256" key="2">
    <source>
        <dbReference type="ARBA" id="ARBA00004906"/>
    </source>
</evidence>
<dbReference type="Proteomes" id="UP001632038">
    <property type="component" value="Unassembled WGS sequence"/>
</dbReference>
<gene>
    <name evidence="9" type="ORF">CASFOL_014149</name>
</gene>
<evidence type="ECO:0000256" key="6">
    <source>
        <dbReference type="PROSITE-ProRule" id="PRU00104"/>
    </source>
</evidence>
<sequence length="832" mass="94814">MSSSPLAKRKADDYSDDAVVSVKSTAIRKDHFALPSSFPTRPLPRSPPTDALSRLHFFVRTLSDHTLVLHADPHDSIRTIHEKIHSITRIPVDVQRLIYRGKQLQLEQTLAEAGVQNDAGLHLVGRMRSTRHPQACQLIDDVVSYILYLYKQNPLSPPGLAVTPRKTVRSMLLEFLAMTPRFDTEFIQASDHLQVFGTSSAPSALVMLYMSSFKPNRDLADDAIKHFINSFKTVLPKHCYHERVPIVLDFCKLLSRAAGVGDPLYGFCRSSLGTMVQCIDFGENEGSVRLPDVFPFFSELAAKLSNDLVVSTESASFLAVPSMADVNDFTLFFNSVKNWIKRDTGLCGPIRISLREELCSLPLCYEDEIINLQRIFFDLLNKLDKCLVKIESRVEQAKKQVGDIIFLGSQFLALLKELNSISKLYHGCEEVFWDSMKKRKGALCYLIVRCAKRGDDHNWISECKEVTNFEARRHLAMMLIPEVKGDYDEQHEMLIDRANLLAESFAYIRNAGLESLRAGLFMEFKNEEATGPGVLREWFFLVCQAIFNPQNPLFVACPNDHRRFFPNPASAVDPLDGKYFNFVGKVIALALMHKVQVGIIFDRVFFLQLAGHAITLEDIRDADPFLYRSCKQILEMDAEAVDQDVLGLTFVHEIEELGTRRLIELCPDGKSVVVNSKNRRQYVDSLIHHRFVKETSEQVEHFAKGFADILSCRELQKSFFRCLNPEDFDLMIHGSENEISVDDWKAHTEYNGFNATDVQILWFWKVVGNMTKEQKKVLLFFWTSIKYLPSEGFSGLASRLYIYKNSYTSLSGMLDRLRIITQEHVSCSFGTW</sequence>
<keyword evidence="10" id="KW-1185">Reference proteome</keyword>
<dbReference type="InterPro" id="IPR000569">
    <property type="entry name" value="HECT_dom"/>
</dbReference>
<evidence type="ECO:0000256" key="4">
    <source>
        <dbReference type="ARBA" id="ARBA00022679"/>
    </source>
</evidence>
<comment type="pathway">
    <text evidence="2">Protein modification; protein ubiquitination.</text>
</comment>
<dbReference type="Pfam" id="PF00632">
    <property type="entry name" value="HECT"/>
    <property type="match status" value="1"/>
</dbReference>
<dbReference type="PRINTS" id="PR00348">
    <property type="entry name" value="UBIQUITIN"/>
</dbReference>
<evidence type="ECO:0000256" key="3">
    <source>
        <dbReference type="ARBA" id="ARBA00012485"/>
    </source>
</evidence>
<accession>A0ABD3DN69</accession>
<dbReference type="SMART" id="SM00213">
    <property type="entry name" value="UBQ"/>
    <property type="match status" value="1"/>
</dbReference>
<feature type="domain" description="HECT" evidence="8">
    <location>
        <begin position="512"/>
        <end position="796"/>
    </location>
</feature>
<dbReference type="PROSITE" id="PS50053">
    <property type="entry name" value="UBIQUITIN_2"/>
    <property type="match status" value="1"/>
</dbReference>
<dbReference type="InterPro" id="IPR050409">
    <property type="entry name" value="E3_ubiq-protein_ligase"/>
</dbReference>
<dbReference type="Gene3D" id="3.10.20.90">
    <property type="entry name" value="Phosphatidylinositol 3-kinase Catalytic Subunit, Chain A, domain 1"/>
    <property type="match status" value="1"/>
</dbReference>
<dbReference type="Gene3D" id="3.30.2410.10">
    <property type="entry name" value="Hect, E3 ligase catalytic domain"/>
    <property type="match status" value="1"/>
</dbReference>
<evidence type="ECO:0000313" key="9">
    <source>
        <dbReference type="EMBL" id="KAL3643334.1"/>
    </source>
</evidence>
<dbReference type="AlphaFoldDB" id="A0ABD3DN69"/>
<evidence type="ECO:0000256" key="1">
    <source>
        <dbReference type="ARBA" id="ARBA00000885"/>
    </source>
</evidence>
<dbReference type="Gene3D" id="3.90.1750.10">
    <property type="entry name" value="Hect, E3 ligase catalytic domains"/>
    <property type="match status" value="1"/>
</dbReference>
<feature type="domain" description="Ubiquitin-like" evidence="7">
    <location>
        <begin position="55"/>
        <end position="130"/>
    </location>
</feature>
<keyword evidence="5 6" id="KW-0833">Ubl conjugation pathway</keyword>
<organism evidence="9 10">
    <name type="scientific">Castilleja foliolosa</name>
    <dbReference type="NCBI Taxonomy" id="1961234"/>
    <lineage>
        <taxon>Eukaryota</taxon>
        <taxon>Viridiplantae</taxon>
        <taxon>Streptophyta</taxon>
        <taxon>Embryophyta</taxon>
        <taxon>Tracheophyta</taxon>
        <taxon>Spermatophyta</taxon>
        <taxon>Magnoliopsida</taxon>
        <taxon>eudicotyledons</taxon>
        <taxon>Gunneridae</taxon>
        <taxon>Pentapetalae</taxon>
        <taxon>asterids</taxon>
        <taxon>lamiids</taxon>
        <taxon>Lamiales</taxon>
        <taxon>Orobanchaceae</taxon>
        <taxon>Pedicularideae</taxon>
        <taxon>Castillejinae</taxon>
        <taxon>Castilleja</taxon>
    </lineage>
</organism>
<protein>
    <recommendedName>
        <fullName evidence="3">HECT-type E3 ubiquitin transferase</fullName>
        <ecNumber evidence="3">2.3.2.26</ecNumber>
    </recommendedName>
</protein>
<comment type="caution">
    <text evidence="6">Lacks conserved residue(s) required for the propagation of feature annotation.</text>
</comment>
<keyword evidence="4" id="KW-0808">Transferase</keyword>
<reference evidence="10" key="1">
    <citation type="journal article" date="2024" name="IScience">
        <title>Strigolactones Initiate the Formation of Haustorium-like Structures in Castilleja.</title>
        <authorList>
            <person name="Buerger M."/>
            <person name="Peterson D."/>
            <person name="Chory J."/>
        </authorList>
    </citation>
    <scope>NUCLEOTIDE SEQUENCE [LARGE SCALE GENOMIC DNA]</scope>
</reference>
<dbReference type="PROSITE" id="PS50237">
    <property type="entry name" value="HECT"/>
    <property type="match status" value="1"/>
</dbReference>
<dbReference type="Gene3D" id="3.30.2160.10">
    <property type="entry name" value="Hect, E3 ligase catalytic domain"/>
    <property type="match status" value="1"/>
</dbReference>
<proteinExistence type="predicted"/>
<dbReference type="InterPro" id="IPR019956">
    <property type="entry name" value="Ubiquitin_dom"/>
</dbReference>
<name>A0ABD3DN69_9LAMI</name>
<dbReference type="SMART" id="SM00119">
    <property type="entry name" value="HECTc"/>
    <property type="match status" value="1"/>
</dbReference>
<dbReference type="InterPro" id="IPR035983">
    <property type="entry name" value="Hect_E3_ubiquitin_ligase"/>
</dbReference>
<dbReference type="InterPro" id="IPR000626">
    <property type="entry name" value="Ubiquitin-like_dom"/>
</dbReference>
<evidence type="ECO:0000259" key="7">
    <source>
        <dbReference type="PROSITE" id="PS50053"/>
    </source>
</evidence>
<dbReference type="Pfam" id="PF00240">
    <property type="entry name" value="ubiquitin"/>
    <property type="match status" value="1"/>
</dbReference>
<evidence type="ECO:0000259" key="8">
    <source>
        <dbReference type="PROSITE" id="PS50237"/>
    </source>
</evidence>